<evidence type="ECO:0000313" key="1">
    <source>
        <dbReference type="EMBL" id="CAL1367475.1"/>
    </source>
</evidence>
<gene>
    <name evidence="1" type="ORF">LTRI10_LOCUS11125</name>
</gene>
<dbReference type="Proteomes" id="UP001497516">
    <property type="component" value="Chromosome 2"/>
</dbReference>
<organism evidence="1 2">
    <name type="scientific">Linum trigynum</name>
    <dbReference type="NCBI Taxonomy" id="586398"/>
    <lineage>
        <taxon>Eukaryota</taxon>
        <taxon>Viridiplantae</taxon>
        <taxon>Streptophyta</taxon>
        <taxon>Embryophyta</taxon>
        <taxon>Tracheophyta</taxon>
        <taxon>Spermatophyta</taxon>
        <taxon>Magnoliopsida</taxon>
        <taxon>eudicotyledons</taxon>
        <taxon>Gunneridae</taxon>
        <taxon>Pentapetalae</taxon>
        <taxon>rosids</taxon>
        <taxon>fabids</taxon>
        <taxon>Malpighiales</taxon>
        <taxon>Linaceae</taxon>
        <taxon>Linum</taxon>
    </lineage>
</organism>
<sequence>MSGGMMGEDGGSWYLEQGGKEERGMEAINMELQYVKSFSLYSELMMNVYAKQPQILVVAGDENKNMLA</sequence>
<dbReference type="EMBL" id="OZ034815">
    <property type="protein sequence ID" value="CAL1367475.1"/>
    <property type="molecule type" value="Genomic_DNA"/>
</dbReference>
<proteinExistence type="predicted"/>
<keyword evidence="2" id="KW-1185">Reference proteome</keyword>
<accession>A0AAV2D7R1</accession>
<reference evidence="1 2" key="1">
    <citation type="submission" date="2024-04" db="EMBL/GenBank/DDBJ databases">
        <authorList>
            <person name="Fracassetti M."/>
        </authorList>
    </citation>
    <scope>NUCLEOTIDE SEQUENCE [LARGE SCALE GENOMIC DNA]</scope>
</reference>
<protein>
    <submittedName>
        <fullName evidence="1">Uncharacterized protein</fullName>
    </submittedName>
</protein>
<name>A0AAV2D7R1_9ROSI</name>
<dbReference type="AlphaFoldDB" id="A0AAV2D7R1"/>
<evidence type="ECO:0000313" key="2">
    <source>
        <dbReference type="Proteomes" id="UP001497516"/>
    </source>
</evidence>